<dbReference type="AlphaFoldDB" id="A0A3M0IFF4"/>
<organism evidence="4 5">
    <name type="scientific">Streptomyces shenzhenensis</name>
    <dbReference type="NCBI Taxonomy" id="943815"/>
    <lineage>
        <taxon>Bacteria</taxon>
        <taxon>Bacillati</taxon>
        <taxon>Actinomycetota</taxon>
        <taxon>Actinomycetes</taxon>
        <taxon>Kitasatosporales</taxon>
        <taxon>Streptomycetaceae</taxon>
        <taxon>Streptomyces</taxon>
    </lineage>
</organism>
<keyword evidence="2" id="KW-1133">Transmembrane helix</keyword>
<sequence>MRTAGAGPDTAGAGTDGTGADTAGARTGTAAKAGPRRVEAGERGRTTVSDRAVRRIAEHAAREALPPGDVGAVSAKVGRRGGRTGVSVALTLPYRAGVAQSGHRVRRHVARRTAALTGLPVSRPRVRVRGLTPYAGSLPGGPVAAAAPGPAGGPARRPWSERRVPAALVAFLGLSVCATLLYDVVCVRIAGRTAAPWRSRALGWLSSHGPGGFPVALSAAVTLLGAGMVLLALTPGRRRSFAMSTADGRVRATLDRSAAEALVHEAVSGVSGISQVRVRVGRRRARIRAAVEFGDREIAHRQVVTATDQALGACGLGRTPRPRVRVRTAPGWRDPGQRERVGPGSPARPGSGVS</sequence>
<evidence type="ECO:0000313" key="5">
    <source>
        <dbReference type="Proteomes" id="UP000270471"/>
    </source>
</evidence>
<feature type="domain" description="DUF6286" evidence="3">
    <location>
        <begin position="223"/>
        <end position="327"/>
    </location>
</feature>
<feature type="compositionally biased region" description="Low complexity" evidence="1">
    <location>
        <begin position="1"/>
        <end position="33"/>
    </location>
</feature>
<name>A0A3M0IFF4_9ACTN</name>
<dbReference type="EMBL" id="PENI01000040">
    <property type="protein sequence ID" value="RMB80596.1"/>
    <property type="molecule type" value="Genomic_DNA"/>
</dbReference>
<dbReference type="RefSeq" id="WP_121894609.1">
    <property type="nucleotide sequence ID" value="NZ_PENI01000040.1"/>
</dbReference>
<protein>
    <recommendedName>
        <fullName evidence="3">DUF6286 domain-containing protein</fullName>
    </recommendedName>
</protein>
<dbReference type="OrthoDB" id="4338538at2"/>
<accession>A0A3M0IFF4</accession>
<dbReference type="InterPro" id="IPR046253">
    <property type="entry name" value="DUF6286"/>
</dbReference>
<reference evidence="4 5" key="1">
    <citation type="submission" date="2017-11" db="EMBL/GenBank/DDBJ databases">
        <title>Draft genome of actinobacteria isolated from guarana (Paullinia cupana (Mart.) Ducke.</title>
        <authorList>
            <person name="Siqueira K.A."/>
            <person name="Liotti R.G."/>
            <person name="Mendes T.A.O."/>
            <person name="Soares M.A."/>
        </authorList>
    </citation>
    <scope>NUCLEOTIDE SEQUENCE [LARGE SCALE GENOMIC DNA]</scope>
    <source>
        <strain evidence="4 5">193</strain>
    </source>
</reference>
<evidence type="ECO:0000313" key="4">
    <source>
        <dbReference type="EMBL" id="RMB80596.1"/>
    </source>
</evidence>
<keyword evidence="2" id="KW-0812">Transmembrane</keyword>
<evidence type="ECO:0000256" key="1">
    <source>
        <dbReference type="SAM" id="MobiDB-lite"/>
    </source>
</evidence>
<feature type="region of interest" description="Disordered" evidence="1">
    <location>
        <begin position="319"/>
        <end position="354"/>
    </location>
</feature>
<feature type="region of interest" description="Disordered" evidence="1">
    <location>
        <begin position="1"/>
        <end position="51"/>
    </location>
</feature>
<dbReference type="Pfam" id="PF19803">
    <property type="entry name" value="DUF6286"/>
    <property type="match status" value="1"/>
</dbReference>
<feature type="transmembrane region" description="Helical" evidence="2">
    <location>
        <begin position="211"/>
        <end position="233"/>
    </location>
</feature>
<keyword evidence="2" id="KW-0472">Membrane</keyword>
<feature type="transmembrane region" description="Helical" evidence="2">
    <location>
        <begin position="166"/>
        <end position="191"/>
    </location>
</feature>
<proteinExistence type="predicted"/>
<evidence type="ECO:0000256" key="2">
    <source>
        <dbReference type="SAM" id="Phobius"/>
    </source>
</evidence>
<gene>
    <name evidence="4" type="ORF">CTZ28_39360</name>
</gene>
<comment type="caution">
    <text evidence="4">The sequence shown here is derived from an EMBL/GenBank/DDBJ whole genome shotgun (WGS) entry which is preliminary data.</text>
</comment>
<feature type="compositionally biased region" description="Basic and acidic residues" evidence="1">
    <location>
        <begin position="36"/>
        <end position="45"/>
    </location>
</feature>
<keyword evidence="5" id="KW-1185">Reference proteome</keyword>
<evidence type="ECO:0000259" key="3">
    <source>
        <dbReference type="Pfam" id="PF19803"/>
    </source>
</evidence>
<dbReference type="Proteomes" id="UP000270471">
    <property type="component" value="Unassembled WGS sequence"/>
</dbReference>